<dbReference type="SUPFAM" id="SSF54909">
    <property type="entry name" value="Dimeric alpha+beta barrel"/>
    <property type="match status" value="1"/>
</dbReference>
<proteinExistence type="predicted"/>
<dbReference type="InterPro" id="IPR011008">
    <property type="entry name" value="Dimeric_a/b-barrel"/>
</dbReference>
<name>A0A381XLM1_9ZZZZ</name>
<sequence>MDIQIVNFNLNDVSRQDYENSCNEIAQAFADLPGLQSKYWLADEENNTYGG</sequence>
<accession>A0A381XLM1</accession>
<evidence type="ECO:0000313" key="1">
    <source>
        <dbReference type="EMBL" id="SVA65599.1"/>
    </source>
</evidence>
<reference evidence="1" key="1">
    <citation type="submission" date="2018-05" db="EMBL/GenBank/DDBJ databases">
        <authorList>
            <person name="Lanie J.A."/>
            <person name="Ng W.-L."/>
            <person name="Kazmierczak K.M."/>
            <person name="Andrzejewski T.M."/>
            <person name="Davidsen T.M."/>
            <person name="Wayne K.J."/>
            <person name="Tettelin H."/>
            <person name="Glass J.I."/>
            <person name="Rusch D."/>
            <person name="Podicherti R."/>
            <person name="Tsui H.-C.T."/>
            <person name="Winkler M.E."/>
        </authorList>
    </citation>
    <scope>NUCLEOTIDE SEQUENCE</scope>
</reference>
<gene>
    <name evidence="1" type="ORF">METZ01_LOCUS118453</name>
</gene>
<dbReference type="AlphaFoldDB" id="A0A381XLM1"/>
<dbReference type="InterPro" id="IPR014910">
    <property type="entry name" value="YdhR"/>
</dbReference>
<dbReference type="EMBL" id="UINC01015606">
    <property type="protein sequence ID" value="SVA65599.1"/>
    <property type="molecule type" value="Genomic_DNA"/>
</dbReference>
<feature type="non-terminal residue" evidence="1">
    <location>
        <position position="51"/>
    </location>
</feature>
<dbReference type="Gene3D" id="3.30.70.100">
    <property type="match status" value="1"/>
</dbReference>
<dbReference type="Pfam" id="PF08803">
    <property type="entry name" value="ydhR"/>
    <property type="match status" value="1"/>
</dbReference>
<protein>
    <submittedName>
        <fullName evidence="1">Uncharacterized protein</fullName>
    </submittedName>
</protein>
<organism evidence="1">
    <name type="scientific">marine metagenome</name>
    <dbReference type="NCBI Taxonomy" id="408172"/>
    <lineage>
        <taxon>unclassified sequences</taxon>
        <taxon>metagenomes</taxon>
        <taxon>ecological metagenomes</taxon>
    </lineage>
</organism>